<evidence type="ECO:0000256" key="9">
    <source>
        <dbReference type="RuleBase" id="RU003567"/>
    </source>
</evidence>
<dbReference type="PANTHER" id="PTHR10381">
    <property type="entry name" value="ATP-DEPENDENT CLP PROTEASE PROTEOLYTIC SUBUNIT"/>
    <property type="match status" value="1"/>
</dbReference>
<dbReference type="CDD" id="cd07017">
    <property type="entry name" value="S14_ClpP_2"/>
    <property type="match status" value="1"/>
</dbReference>
<feature type="active site" evidence="7 8">
    <location>
        <position position="125"/>
    </location>
</feature>
<evidence type="ECO:0000256" key="6">
    <source>
        <dbReference type="ARBA" id="ARBA00034021"/>
    </source>
</evidence>
<dbReference type="InterPro" id="IPR023562">
    <property type="entry name" value="ClpP/TepA"/>
</dbReference>
<keyword evidence="11" id="KW-1185">Reference proteome</keyword>
<dbReference type="InterPro" id="IPR001907">
    <property type="entry name" value="ClpP"/>
</dbReference>
<dbReference type="SUPFAM" id="SSF52096">
    <property type="entry name" value="ClpP/crotonase"/>
    <property type="match status" value="1"/>
</dbReference>
<dbReference type="KEGG" id="ssau:H8M03_09265"/>
<dbReference type="AlphaFoldDB" id="A0A7G9L0Q8"/>
<dbReference type="Proteomes" id="UP000515861">
    <property type="component" value="Chromosome"/>
</dbReference>
<sequence length="201" mass="22610">MQDDMPEDSQVNPSDFAGKIEAELLRTRKVLIFGEVHDRLARDICARLLLLADRDSSAPIDIYINSPGGHVESGDTIHDMVRFVRNDVQINMIGTGWVASAGAHIYLAAEKARRFCLPNTRFMLHQPAGGVRGMAADIEIEAKEILRMRERLVKVIAEETGQPVERINKDIHRNHWMSTEEAIDYGMVAQVIRDPKDIPAK</sequence>
<comment type="subcellular location">
    <subcellularLocation>
        <location evidence="7">Cytoplasm</location>
    </subcellularLocation>
</comment>
<dbReference type="PANTHER" id="PTHR10381:SF70">
    <property type="entry name" value="ATP-DEPENDENT CLP PROTEASE PROTEOLYTIC SUBUNIT"/>
    <property type="match status" value="1"/>
</dbReference>
<dbReference type="GO" id="GO:0004252">
    <property type="term" value="F:serine-type endopeptidase activity"/>
    <property type="evidence" value="ECO:0007669"/>
    <property type="project" value="UniProtKB-UniRule"/>
</dbReference>
<organism evidence="10 11">
    <name type="scientific">Sphingomonas sabuli</name>
    <dbReference type="NCBI Taxonomy" id="2764186"/>
    <lineage>
        <taxon>Bacteria</taxon>
        <taxon>Pseudomonadati</taxon>
        <taxon>Pseudomonadota</taxon>
        <taxon>Alphaproteobacteria</taxon>
        <taxon>Sphingomonadales</taxon>
        <taxon>Sphingomonadaceae</taxon>
        <taxon>Sphingomonas</taxon>
    </lineage>
</organism>
<proteinExistence type="inferred from homology"/>
<comment type="subunit">
    <text evidence="7">Fourteen ClpP subunits assemble into 2 heptameric rings which stack back to back to give a disk-like structure with a central cavity, resembling the structure of eukaryotic proteasomes.</text>
</comment>
<dbReference type="InterPro" id="IPR029045">
    <property type="entry name" value="ClpP/crotonase-like_dom_sf"/>
</dbReference>
<dbReference type="PROSITE" id="PS00382">
    <property type="entry name" value="CLP_PROTEASE_HIS"/>
    <property type="match status" value="1"/>
</dbReference>
<dbReference type="RefSeq" id="WP_187479162.1">
    <property type="nucleotide sequence ID" value="NZ_CP060697.1"/>
</dbReference>
<dbReference type="GO" id="GO:0005737">
    <property type="term" value="C:cytoplasm"/>
    <property type="evidence" value="ECO:0007669"/>
    <property type="project" value="UniProtKB-SubCell"/>
</dbReference>
<dbReference type="GO" id="GO:0051117">
    <property type="term" value="F:ATPase binding"/>
    <property type="evidence" value="ECO:0007669"/>
    <property type="project" value="TreeGrafter"/>
</dbReference>
<evidence type="ECO:0000256" key="2">
    <source>
        <dbReference type="ARBA" id="ARBA00022490"/>
    </source>
</evidence>
<evidence type="ECO:0000313" key="10">
    <source>
        <dbReference type="EMBL" id="QNM82207.1"/>
    </source>
</evidence>
<dbReference type="GO" id="GO:0006515">
    <property type="term" value="P:protein quality control for misfolded or incompletely synthesized proteins"/>
    <property type="evidence" value="ECO:0007669"/>
    <property type="project" value="TreeGrafter"/>
</dbReference>
<dbReference type="Gene3D" id="3.90.226.10">
    <property type="entry name" value="2-enoyl-CoA Hydratase, Chain A, domain 1"/>
    <property type="match status" value="1"/>
</dbReference>
<reference evidence="10 11" key="1">
    <citation type="submission" date="2020-08" db="EMBL/GenBank/DDBJ databases">
        <title>Sphingomonas sp. sand1-3 16S ribosomal RNA gene Genome sequencing and assembly.</title>
        <authorList>
            <person name="Kang M."/>
        </authorList>
    </citation>
    <scope>NUCLEOTIDE SEQUENCE [LARGE SCALE GENOMIC DNA]</scope>
    <source>
        <strain evidence="11">sand1-3</strain>
    </source>
</reference>
<dbReference type="EMBL" id="CP060697">
    <property type="protein sequence ID" value="QNM82207.1"/>
    <property type="molecule type" value="Genomic_DNA"/>
</dbReference>
<dbReference type="GO" id="GO:0004176">
    <property type="term" value="F:ATP-dependent peptidase activity"/>
    <property type="evidence" value="ECO:0007669"/>
    <property type="project" value="InterPro"/>
</dbReference>
<accession>A0A7G9L0Q8</accession>
<name>A0A7G9L0Q8_9SPHN</name>
<evidence type="ECO:0000256" key="1">
    <source>
        <dbReference type="ARBA" id="ARBA00007039"/>
    </source>
</evidence>
<evidence type="ECO:0000256" key="3">
    <source>
        <dbReference type="ARBA" id="ARBA00022670"/>
    </source>
</evidence>
<dbReference type="PRINTS" id="PR00127">
    <property type="entry name" value="CLPPROTEASEP"/>
</dbReference>
<feature type="active site" description="Nucleophile" evidence="7">
    <location>
        <position position="100"/>
    </location>
</feature>
<dbReference type="Pfam" id="PF00574">
    <property type="entry name" value="CLP_protease"/>
    <property type="match status" value="1"/>
</dbReference>
<keyword evidence="5 7" id="KW-0720">Serine protease</keyword>
<protein>
    <recommendedName>
        <fullName evidence="7 9">ATP-dependent Clp protease proteolytic subunit</fullName>
        <ecNumber evidence="7">3.4.21.92</ecNumber>
    </recommendedName>
    <alternativeName>
        <fullName evidence="7">Endopeptidase Clp</fullName>
    </alternativeName>
</protein>
<evidence type="ECO:0000256" key="5">
    <source>
        <dbReference type="ARBA" id="ARBA00022825"/>
    </source>
</evidence>
<dbReference type="EC" id="3.4.21.92" evidence="7"/>
<evidence type="ECO:0000256" key="8">
    <source>
        <dbReference type="PROSITE-ProRule" id="PRU10086"/>
    </source>
</evidence>
<keyword evidence="3 7" id="KW-0645">Protease</keyword>
<dbReference type="NCBIfam" id="NF009205">
    <property type="entry name" value="PRK12553.1"/>
    <property type="match status" value="1"/>
</dbReference>
<keyword evidence="4 7" id="KW-0378">Hydrolase</keyword>
<comment type="similarity">
    <text evidence="1 7 9">Belongs to the peptidase S14 family.</text>
</comment>
<evidence type="ECO:0000313" key="11">
    <source>
        <dbReference type="Proteomes" id="UP000515861"/>
    </source>
</evidence>
<evidence type="ECO:0000256" key="7">
    <source>
        <dbReference type="HAMAP-Rule" id="MF_00444"/>
    </source>
</evidence>
<dbReference type="InterPro" id="IPR033135">
    <property type="entry name" value="ClpP_His_AS"/>
</dbReference>
<comment type="catalytic activity">
    <reaction evidence="6 7 8">
        <text>Hydrolysis of proteins to small peptides in the presence of ATP and magnesium. alpha-casein is the usual test substrate. In the absence of ATP, only oligopeptides shorter than five residues are hydrolyzed (such as succinyl-Leu-Tyr-|-NHMec, and Leu-Tyr-Leu-|-Tyr-Trp, in which cleavage of the -Tyr-|-Leu- and -Tyr-|-Trp bonds also occurs).</text>
        <dbReference type="EC" id="3.4.21.92"/>
    </reaction>
</comment>
<keyword evidence="2 7" id="KW-0963">Cytoplasm</keyword>
<evidence type="ECO:0000256" key="4">
    <source>
        <dbReference type="ARBA" id="ARBA00022801"/>
    </source>
</evidence>
<comment type="function">
    <text evidence="7">Cleaves peptides in various proteins in a process that requires ATP hydrolysis. Has a chymotrypsin-like activity. Plays a major role in the degradation of misfolded proteins.</text>
</comment>
<dbReference type="GO" id="GO:0009368">
    <property type="term" value="C:endopeptidase Clp complex"/>
    <property type="evidence" value="ECO:0007669"/>
    <property type="project" value="TreeGrafter"/>
</dbReference>
<dbReference type="HAMAP" id="MF_00444">
    <property type="entry name" value="ClpP"/>
    <property type="match status" value="1"/>
</dbReference>
<gene>
    <name evidence="7" type="primary">clpP</name>
    <name evidence="10" type="ORF">H8M03_09265</name>
</gene>